<keyword evidence="6 7" id="KW-0408">Iron</keyword>
<protein>
    <recommendedName>
        <fullName evidence="7">Rubredoxin</fullName>
    </recommendedName>
</protein>
<dbReference type="PANTHER" id="PTHR47627:SF1">
    <property type="entry name" value="RUBREDOXIN-1-RELATED"/>
    <property type="match status" value="1"/>
</dbReference>
<dbReference type="Gene3D" id="2.20.28.10">
    <property type="match status" value="1"/>
</dbReference>
<comment type="function">
    <text evidence="1">Rubredoxin is a small nonheme, iron protein lacking acid-labile sulfide. Its single Fe, chelated to 4 Cys, functions as an electron acceptor and may also stabilize the conformation of the molecule.</text>
</comment>
<evidence type="ECO:0000313" key="10">
    <source>
        <dbReference type="EMBL" id="TWJ18679.1"/>
    </source>
</evidence>
<dbReference type="PIRSF" id="PIRSF000071">
    <property type="entry name" value="Rubredoxin"/>
    <property type="match status" value="1"/>
</dbReference>
<accession>A0A562VL76</accession>
<dbReference type="InterPro" id="IPR024934">
    <property type="entry name" value="Rubredoxin-like_dom"/>
</dbReference>
<evidence type="ECO:0000259" key="9">
    <source>
        <dbReference type="PROSITE" id="PS50903"/>
    </source>
</evidence>
<dbReference type="PROSITE" id="PS00202">
    <property type="entry name" value="RUBREDOXIN"/>
    <property type="match status" value="1"/>
</dbReference>
<dbReference type="GO" id="GO:0005506">
    <property type="term" value="F:iron ion binding"/>
    <property type="evidence" value="ECO:0007669"/>
    <property type="project" value="InterPro"/>
</dbReference>
<dbReference type="InterPro" id="IPR024922">
    <property type="entry name" value="Rubredoxin"/>
</dbReference>
<organism evidence="10 11">
    <name type="scientific">Geobacter argillaceus</name>
    <dbReference type="NCBI Taxonomy" id="345631"/>
    <lineage>
        <taxon>Bacteria</taxon>
        <taxon>Pseudomonadati</taxon>
        <taxon>Thermodesulfobacteriota</taxon>
        <taxon>Desulfuromonadia</taxon>
        <taxon>Geobacterales</taxon>
        <taxon>Geobacteraceae</taxon>
        <taxon>Geobacter</taxon>
    </lineage>
</organism>
<comment type="cofactor">
    <cofactor evidence="7 8">
        <name>Fe(3+)</name>
        <dbReference type="ChEBI" id="CHEBI:29034"/>
    </cofactor>
    <text evidence="7 8">Binds 1 Fe(3+) ion per subunit.</text>
</comment>
<evidence type="ECO:0000256" key="5">
    <source>
        <dbReference type="ARBA" id="ARBA00022982"/>
    </source>
</evidence>
<feature type="binding site" evidence="8">
    <location>
        <position position="42"/>
    </location>
    <ligand>
        <name>Fe cation</name>
        <dbReference type="ChEBI" id="CHEBI:24875"/>
    </ligand>
</feature>
<evidence type="ECO:0000256" key="1">
    <source>
        <dbReference type="ARBA" id="ARBA00002360"/>
    </source>
</evidence>
<dbReference type="InterPro" id="IPR024935">
    <property type="entry name" value="Rubredoxin_dom"/>
</dbReference>
<dbReference type="Proteomes" id="UP000319449">
    <property type="component" value="Unassembled WGS sequence"/>
</dbReference>
<proteinExistence type="inferred from homology"/>
<evidence type="ECO:0000256" key="4">
    <source>
        <dbReference type="ARBA" id="ARBA00022723"/>
    </source>
</evidence>
<evidence type="ECO:0000313" key="11">
    <source>
        <dbReference type="Proteomes" id="UP000319449"/>
    </source>
</evidence>
<feature type="binding site" evidence="8">
    <location>
        <position position="39"/>
    </location>
    <ligand>
        <name>Fe cation</name>
        <dbReference type="ChEBI" id="CHEBI:24875"/>
    </ligand>
</feature>
<dbReference type="PROSITE" id="PS50903">
    <property type="entry name" value="RUBREDOXIN_LIKE"/>
    <property type="match status" value="1"/>
</dbReference>
<evidence type="ECO:0000256" key="3">
    <source>
        <dbReference type="ARBA" id="ARBA00022448"/>
    </source>
</evidence>
<evidence type="ECO:0000256" key="7">
    <source>
        <dbReference type="PIRNR" id="PIRNR000071"/>
    </source>
</evidence>
<dbReference type="EMBL" id="VLLN01000015">
    <property type="protein sequence ID" value="TWJ18679.1"/>
    <property type="molecule type" value="Genomic_DNA"/>
</dbReference>
<keyword evidence="5 7" id="KW-0249">Electron transport</keyword>
<evidence type="ECO:0000256" key="2">
    <source>
        <dbReference type="ARBA" id="ARBA00005337"/>
    </source>
</evidence>
<dbReference type="GO" id="GO:0009055">
    <property type="term" value="F:electron transfer activity"/>
    <property type="evidence" value="ECO:0007669"/>
    <property type="project" value="InterPro"/>
</dbReference>
<dbReference type="InterPro" id="IPR050526">
    <property type="entry name" value="Rubredoxin_ET"/>
</dbReference>
<dbReference type="SUPFAM" id="SSF57802">
    <property type="entry name" value="Rubredoxin-like"/>
    <property type="match status" value="1"/>
</dbReference>
<sequence length="52" mass="5648">MQQWKCTVCGYVYDPVEGDADNGVPPGTPFEELPDGWACPICGAGKDLFEKI</sequence>
<gene>
    <name evidence="10" type="ORF">JN12_02499</name>
</gene>
<dbReference type="FunFam" id="2.20.28.10:FF:000001">
    <property type="entry name" value="Rubredoxin"/>
    <property type="match status" value="1"/>
</dbReference>
<comment type="similarity">
    <text evidence="2 7">Belongs to the rubredoxin family.</text>
</comment>
<feature type="binding site" evidence="8">
    <location>
        <position position="6"/>
    </location>
    <ligand>
        <name>Fe cation</name>
        <dbReference type="ChEBI" id="CHEBI:24875"/>
    </ligand>
</feature>
<dbReference type="RefSeq" id="WP_145023228.1">
    <property type="nucleotide sequence ID" value="NZ_VLLN01000015.1"/>
</dbReference>
<dbReference type="PANTHER" id="PTHR47627">
    <property type="entry name" value="RUBREDOXIN"/>
    <property type="match status" value="1"/>
</dbReference>
<dbReference type="GO" id="GO:0043448">
    <property type="term" value="P:alkane catabolic process"/>
    <property type="evidence" value="ECO:0007669"/>
    <property type="project" value="TreeGrafter"/>
</dbReference>
<dbReference type="Pfam" id="PF00301">
    <property type="entry name" value="Rubredoxin"/>
    <property type="match status" value="1"/>
</dbReference>
<reference evidence="10 11" key="1">
    <citation type="submission" date="2019-07" db="EMBL/GenBank/DDBJ databases">
        <title>Genomic Encyclopedia of Archaeal and Bacterial Type Strains, Phase II (KMG-II): from individual species to whole genera.</title>
        <authorList>
            <person name="Goeker M."/>
        </authorList>
    </citation>
    <scope>NUCLEOTIDE SEQUENCE [LARGE SCALE GENOMIC DNA]</scope>
    <source>
        <strain evidence="10 11">ATCC BAA-1139</strain>
    </source>
</reference>
<feature type="binding site" evidence="8">
    <location>
        <position position="9"/>
    </location>
    <ligand>
        <name>Fe cation</name>
        <dbReference type="ChEBI" id="CHEBI:24875"/>
    </ligand>
</feature>
<dbReference type="PRINTS" id="PR00163">
    <property type="entry name" value="RUBREDOXIN"/>
</dbReference>
<dbReference type="InterPro" id="IPR018527">
    <property type="entry name" value="Rubredoxin_Fe_BS"/>
</dbReference>
<keyword evidence="11" id="KW-1185">Reference proteome</keyword>
<evidence type="ECO:0000256" key="8">
    <source>
        <dbReference type="PIRSR" id="PIRSR000071-1"/>
    </source>
</evidence>
<comment type="caution">
    <text evidence="10">The sequence shown here is derived from an EMBL/GenBank/DDBJ whole genome shotgun (WGS) entry which is preliminary data.</text>
</comment>
<keyword evidence="4 7" id="KW-0479">Metal-binding</keyword>
<dbReference type="CDD" id="cd00730">
    <property type="entry name" value="rubredoxin"/>
    <property type="match status" value="1"/>
</dbReference>
<feature type="domain" description="Rubredoxin-like" evidence="9">
    <location>
        <begin position="1"/>
        <end position="52"/>
    </location>
</feature>
<name>A0A562VL76_9BACT</name>
<keyword evidence="3 7" id="KW-0813">Transport</keyword>
<dbReference type="AlphaFoldDB" id="A0A562VL76"/>
<dbReference type="OrthoDB" id="9808980at2"/>
<evidence type="ECO:0000256" key="6">
    <source>
        <dbReference type="ARBA" id="ARBA00023004"/>
    </source>
</evidence>